<reference evidence="3 4" key="1">
    <citation type="submission" date="2016-08" db="EMBL/GenBank/DDBJ databases">
        <authorList>
            <person name="Seilhamer J.J."/>
        </authorList>
    </citation>
    <scope>NUCLEOTIDE SEQUENCE [LARGE SCALE GENOMIC DNA]</scope>
    <source>
        <strain evidence="3">ING2-E5A</strain>
    </source>
</reference>
<dbReference type="GO" id="GO:0006446">
    <property type="term" value="P:regulation of translational initiation"/>
    <property type="evidence" value="ECO:0007669"/>
    <property type="project" value="TreeGrafter"/>
</dbReference>
<dbReference type="AlphaFoldDB" id="A0A1G4G7R5"/>
<protein>
    <submittedName>
        <fullName evidence="3">IMPACT family member YvyE</fullName>
    </submittedName>
</protein>
<dbReference type="PROSITE" id="PS00910">
    <property type="entry name" value="UPF0029"/>
    <property type="match status" value="1"/>
</dbReference>
<dbReference type="STRING" id="1642646.ING2E5A_1752"/>
<sequence length="215" mass="24893">MPTGIAFLMVIYYFCLMQDTYKTIEQAAEGYITEKKSKFFSFVFHVESPGEVKRIVEEHRKRYYDARHVCWAYMLGPEREEYRSNDDGEPSGTAGKPILGQINSYGLTNVLIIVVRYFGGTLLGTSGLIKAYREAAEDAISHAQIVERTVESTLTIQFGYLLLNDVMRVLKQFENVTWEQDFKESCTMKLRIRKSEFQRLYDILSRIYGVKIEKG</sequence>
<dbReference type="PANTHER" id="PTHR16301">
    <property type="entry name" value="IMPACT-RELATED"/>
    <property type="match status" value="1"/>
</dbReference>
<evidence type="ECO:0000313" key="4">
    <source>
        <dbReference type="Proteomes" id="UP000178485"/>
    </source>
</evidence>
<dbReference type="Gene3D" id="3.30.230.30">
    <property type="entry name" value="Impact, N-terminal domain"/>
    <property type="match status" value="1"/>
</dbReference>
<dbReference type="InterPro" id="IPR023582">
    <property type="entry name" value="Impact"/>
</dbReference>
<dbReference type="InterPro" id="IPR036956">
    <property type="entry name" value="Impact_N_sf"/>
</dbReference>
<evidence type="ECO:0000313" key="3">
    <source>
        <dbReference type="EMBL" id="SCM58306.1"/>
    </source>
</evidence>
<feature type="domain" description="Impact N-terminal" evidence="2">
    <location>
        <begin position="35"/>
        <end position="140"/>
    </location>
</feature>
<proteinExistence type="inferred from homology"/>
<keyword evidence="4" id="KW-1185">Reference proteome</keyword>
<dbReference type="GO" id="GO:0005737">
    <property type="term" value="C:cytoplasm"/>
    <property type="evidence" value="ECO:0007669"/>
    <property type="project" value="TreeGrafter"/>
</dbReference>
<name>A0A1G4G7R5_9BACT</name>
<dbReference type="InterPro" id="IPR001498">
    <property type="entry name" value="Impact_N"/>
</dbReference>
<dbReference type="InterPro" id="IPR020568">
    <property type="entry name" value="Ribosomal_Su5_D2-typ_SF"/>
</dbReference>
<dbReference type="Proteomes" id="UP000178485">
    <property type="component" value="Chromosome i"/>
</dbReference>
<dbReference type="EMBL" id="LT608328">
    <property type="protein sequence ID" value="SCM58306.1"/>
    <property type="molecule type" value="Genomic_DNA"/>
</dbReference>
<evidence type="ECO:0000256" key="1">
    <source>
        <dbReference type="ARBA" id="ARBA00007665"/>
    </source>
</evidence>
<evidence type="ECO:0000259" key="2">
    <source>
        <dbReference type="Pfam" id="PF01205"/>
    </source>
</evidence>
<dbReference type="KEGG" id="pmuc:ING2E5A_1752"/>
<dbReference type="Pfam" id="PF01205">
    <property type="entry name" value="Impact_N"/>
    <property type="match status" value="1"/>
</dbReference>
<dbReference type="PANTHER" id="PTHR16301:SF20">
    <property type="entry name" value="IMPACT FAMILY MEMBER YIGZ"/>
    <property type="match status" value="1"/>
</dbReference>
<gene>
    <name evidence="3" type="primary">yvyE</name>
    <name evidence="3" type="ORF">ING2E5A_1752</name>
</gene>
<dbReference type="InterPro" id="IPR020569">
    <property type="entry name" value="UPF0029_Impact_CS"/>
</dbReference>
<comment type="similarity">
    <text evidence="1">Belongs to the IMPACT family.</text>
</comment>
<accession>A0A1G4G7R5</accession>
<organism evidence="3 4">
    <name type="scientific">Petrimonas mucosa</name>
    <dbReference type="NCBI Taxonomy" id="1642646"/>
    <lineage>
        <taxon>Bacteria</taxon>
        <taxon>Pseudomonadati</taxon>
        <taxon>Bacteroidota</taxon>
        <taxon>Bacteroidia</taxon>
        <taxon>Bacteroidales</taxon>
        <taxon>Dysgonomonadaceae</taxon>
        <taxon>Petrimonas</taxon>
    </lineage>
</organism>
<dbReference type="SUPFAM" id="SSF54211">
    <property type="entry name" value="Ribosomal protein S5 domain 2-like"/>
    <property type="match status" value="1"/>
</dbReference>